<dbReference type="EMBL" id="KN840544">
    <property type="protein sequence ID" value="KIP05415.1"/>
    <property type="molecule type" value="Genomic_DNA"/>
</dbReference>
<protein>
    <submittedName>
        <fullName evidence="2">Uncharacterized protein</fullName>
    </submittedName>
</protein>
<accession>A0A0C3S8K6</accession>
<evidence type="ECO:0000256" key="1">
    <source>
        <dbReference type="SAM" id="MobiDB-lite"/>
    </source>
</evidence>
<feature type="region of interest" description="Disordered" evidence="1">
    <location>
        <begin position="148"/>
        <end position="191"/>
    </location>
</feature>
<reference evidence="2 3" key="1">
    <citation type="journal article" date="2014" name="PLoS Genet.">
        <title>Analysis of the Phlebiopsis gigantea genome, transcriptome and secretome provides insight into its pioneer colonization strategies of wood.</title>
        <authorList>
            <person name="Hori C."/>
            <person name="Ishida T."/>
            <person name="Igarashi K."/>
            <person name="Samejima M."/>
            <person name="Suzuki H."/>
            <person name="Master E."/>
            <person name="Ferreira P."/>
            <person name="Ruiz-Duenas F.J."/>
            <person name="Held B."/>
            <person name="Canessa P."/>
            <person name="Larrondo L.F."/>
            <person name="Schmoll M."/>
            <person name="Druzhinina I.S."/>
            <person name="Kubicek C.P."/>
            <person name="Gaskell J.A."/>
            <person name="Kersten P."/>
            <person name="St John F."/>
            <person name="Glasner J."/>
            <person name="Sabat G."/>
            <person name="Splinter BonDurant S."/>
            <person name="Syed K."/>
            <person name="Yadav J."/>
            <person name="Mgbeahuruike A.C."/>
            <person name="Kovalchuk A."/>
            <person name="Asiegbu F.O."/>
            <person name="Lackner G."/>
            <person name="Hoffmeister D."/>
            <person name="Rencoret J."/>
            <person name="Gutierrez A."/>
            <person name="Sun H."/>
            <person name="Lindquist E."/>
            <person name="Barry K."/>
            <person name="Riley R."/>
            <person name="Grigoriev I.V."/>
            <person name="Henrissat B."/>
            <person name="Kues U."/>
            <person name="Berka R.M."/>
            <person name="Martinez A.T."/>
            <person name="Covert S.F."/>
            <person name="Blanchette R.A."/>
            <person name="Cullen D."/>
        </authorList>
    </citation>
    <scope>NUCLEOTIDE SEQUENCE [LARGE SCALE GENOMIC DNA]</scope>
    <source>
        <strain evidence="2 3">11061_1 CR5-6</strain>
    </source>
</reference>
<feature type="region of interest" description="Disordered" evidence="1">
    <location>
        <begin position="233"/>
        <end position="254"/>
    </location>
</feature>
<sequence>MSSGLHSRCELGALNAVIPLRYLHIECKLPIPTLKPLTSECSDDIARKTTFSGLNRARLVLLRSSTRVRGQPQLPETLRLPFCKDKRVVFGSAVYLQKARTHRRAQYRRSSSTNTPALQHPSTRHQAPMKPTIASIHVALLAASGSVASPASPQVPTAADAPSRSPPPSTGTSRPSSSRTSRARRLRVSTGNVALPLPRDGTSIVFSHVTAAVGAASAGNCVLPRDVPSIELSRSPPAVPSTRSSRRSAASASRQACVQVGRRACVSR</sequence>
<dbReference type="HOGENOM" id="CLU_1038666_0_0_1"/>
<organism evidence="2 3">
    <name type="scientific">Phlebiopsis gigantea (strain 11061_1 CR5-6)</name>
    <name type="common">White-rot fungus</name>
    <name type="synonym">Peniophora gigantea</name>
    <dbReference type="NCBI Taxonomy" id="745531"/>
    <lineage>
        <taxon>Eukaryota</taxon>
        <taxon>Fungi</taxon>
        <taxon>Dikarya</taxon>
        <taxon>Basidiomycota</taxon>
        <taxon>Agaricomycotina</taxon>
        <taxon>Agaricomycetes</taxon>
        <taxon>Polyporales</taxon>
        <taxon>Phanerochaetaceae</taxon>
        <taxon>Phlebiopsis</taxon>
    </lineage>
</organism>
<gene>
    <name evidence="2" type="ORF">PHLGIDRAFT_152279</name>
</gene>
<name>A0A0C3S8K6_PHLG1</name>
<evidence type="ECO:0000313" key="3">
    <source>
        <dbReference type="Proteomes" id="UP000053257"/>
    </source>
</evidence>
<dbReference type="AlphaFoldDB" id="A0A0C3S8K6"/>
<dbReference type="Proteomes" id="UP000053257">
    <property type="component" value="Unassembled WGS sequence"/>
</dbReference>
<proteinExistence type="predicted"/>
<evidence type="ECO:0000313" key="2">
    <source>
        <dbReference type="EMBL" id="KIP05415.1"/>
    </source>
</evidence>
<feature type="compositionally biased region" description="Polar residues" evidence="1">
    <location>
        <begin position="108"/>
        <end position="125"/>
    </location>
</feature>
<keyword evidence="3" id="KW-1185">Reference proteome</keyword>
<feature type="compositionally biased region" description="Low complexity" evidence="1">
    <location>
        <begin position="170"/>
        <end position="180"/>
    </location>
</feature>
<feature type="region of interest" description="Disordered" evidence="1">
    <location>
        <begin position="101"/>
        <end position="128"/>
    </location>
</feature>
<feature type="compositionally biased region" description="Low complexity" evidence="1">
    <location>
        <begin position="148"/>
        <end position="163"/>
    </location>
</feature>